<organism evidence="8 9">
    <name type="scientific">Escallonia rubra</name>
    <dbReference type="NCBI Taxonomy" id="112253"/>
    <lineage>
        <taxon>Eukaryota</taxon>
        <taxon>Viridiplantae</taxon>
        <taxon>Streptophyta</taxon>
        <taxon>Embryophyta</taxon>
        <taxon>Tracheophyta</taxon>
        <taxon>Spermatophyta</taxon>
        <taxon>Magnoliopsida</taxon>
        <taxon>eudicotyledons</taxon>
        <taxon>Gunneridae</taxon>
        <taxon>Pentapetalae</taxon>
        <taxon>asterids</taxon>
        <taxon>campanulids</taxon>
        <taxon>Escalloniales</taxon>
        <taxon>Escalloniaceae</taxon>
        <taxon>Escallonia</taxon>
    </lineage>
</organism>
<dbReference type="FunFam" id="3.40.50.2000:FF:000040">
    <property type="entry name" value="UDP-glycosyltransferase 76C1"/>
    <property type="match status" value="6"/>
</dbReference>
<feature type="compositionally biased region" description="Low complexity" evidence="6">
    <location>
        <begin position="1247"/>
        <end position="1265"/>
    </location>
</feature>
<keyword evidence="9" id="KW-1185">Reference proteome</keyword>
<dbReference type="GO" id="GO:0080043">
    <property type="term" value="F:quercetin 3-O-glucosyltransferase activity"/>
    <property type="evidence" value="ECO:0007669"/>
    <property type="project" value="TreeGrafter"/>
</dbReference>
<dbReference type="SUPFAM" id="SSF53756">
    <property type="entry name" value="UDP-Glycosyltransferase/glycogen phosphorylase"/>
    <property type="match status" value="7"/>
</dbReference>
<evidence type="ECO:0000256" key="3">
    <source>
        <dbReference type="ARBA" id="ARBA00022679"/>
    </source>
</evidence>
<dbReference type="InterPro" id="IPR002213">
    <property type="entry name" value="UDP_glucos_trans"/>
</dbReference>
<gene>
    <name evidence="8" type="ORF">RJ640_025962</name>
</gene>
<comment type="caution">
    <text evidence="8">The sequence shown here is derived from an EMBL/GenBank/DDBJ whole genome shotgun (WGS) entry which is preliminary data.</text>
</comment>
<dbReference type="Gene3D" id="3.40.50.2000">
    <property type="entry name" value="Glycogen Phosphorylase B"/>
    <property type="match status" value="13"/>
</dbReference>
<feature type="region of interest" description="Disordered" evidence="6">
    <location>
        <begin position="1223"/>
        <end position="1274"/>
    </location>
</feature>
<dbReference type="Pfam" id="PF25597">
    <property type="entry name" value="SH3_retrovirus"/>
    <property type="match status" value="1"/>
</dbReference>
<evidence type="ECO:0000256" key="4">
    <source>
        <dbReference type="ARBA" id="ARBA00051827"/>
    </source>
</evidence>
<dbReference type="PANTHER" id="PTHR11926">
    <property type="entry name" value="GLUCOSYL/GLUCURONOSYL TRANSFERASES"/>
    <property type="match status" value="1"/>
</dbReference>
<feature type="region of interest" description="Disordered" evidence="6">
    <location>
        <begin position="1100"/>
        <end position="1139"/>
    </location>
</feature>
<evidence type="ECO:0000256" key="5">
    <source>
        <dbReference type="ARBA" id="ARBA00066941"/>
    </source>
</evidence>
<proteinExistence type="inferred from homology"/>
<evidence type="ECO:0000313" key="8">
    <source>
        <dbReference type="EMBL" id="KAK2975666.1"/>
    </source>
</evidence>
<evidence type="ECO:0000313" key="9">
    <source>
        <dbReference type="Proteomes" id="UP001187471"/>
    </source>
</evidence>
<accession>A0AA88R5S0</accession>
<keyword evidence="3" id="KW-0808">Transferase</keyword>
<comment type="catalytic activity">
    <reaction evidence="4">
        <text>7-deoxyloganetate + UDP-alpha-D-glucose = 7-deoxyloganate + UDP + H(+)</text>
        <dbReference type="Rhea" id="RHEA:39895"/>
        <dbReference type="ChEBI" id="CHEBI:15378"/>
        <dbReference type="ChEBI" id="CHEBI:58223"/>
        <dbReference type="ChEBI" id="CHEBI:58885"/>
        <dbReference type="ChEBI" id="CHEBI:76844"/>
        <dbReference type="ChEBI" id="CHEBI:76846"/>
        <dbReference type="EC" id="2.4.1.323"/>
    </reaction>
</comment>
<dbReference type="CDD" id="cd03784">
    <property type="entry name" value="GT1_Gtf-like"/>
    <property type="match status" value="6"/>
</dbReference>
<dbReference type="PROSITE" id="PS00375">
    <property type="entry name" value="UDPGT"/>
    <property type="match status" value="6"/>
</dbReference>
<dbReference type="InterPro" id="IPR057670">
    <property type="entry name" value="SH3_retrovirus"/>
</dbReference>
<evidence type="ECO:0000256" key="6">
    <source>
        <dbReference type="SAM" id="MobiDB-lite"/>
    </source>
</evidence>
<dbReference type="EC" id="2.4.1.323" evidence="5"/>
<keyword evidence="2" id="KW-0328">Glycosyltransferase</keyword>
<feature type="domain" description="Retroviral polymerase SH3-like" evidence="7">
    <location>
        <begin position="1171"/>
        <end position="1198"/>
    </location>
</feature>
<evidence type="ECO:0000256" key="2">
    <source>
        <dbReference type="ARBA" id="ARBA00022676"/>
    </source>
</evidence>
<comment type="similarity">
    <text evidence="1">Belongs to the UDP-glycosyltransferase family.</text>
</comment>
<sequence>MDPQELSALPLHVLIMPLPIQGHVNSMLKLAELLCLSDLHVTMLISDHNHHRLLSHSAVHSRFSRYPGFRFATIPDGLPDDHPRAGERTIDIVMSLKVKGKSMFNELMVSTNRLSSTGIRRPVTCLIMDGVLSFAAIVAEEMGIPYIYFRTVGACSFWANFCIPSVIAAGDVPLKGKLNFWKEIDKESYRKSEEMDLPVTSVPGMEGFLRRRDLPGFFRVNSIDDPSFQTISTETRRSAKARALILNTFEDLEGPTLSHIRKHCPTLFSIGPLHAHLKTRLESVSTTQSTAAGSFWEVDRSCMTWLDSQPPKSVIYVSFGSATLLTKDELMEFWWGLVNSGQKFLWVMRPDSIVGKEGERQIPAEVEEGTKERGYMVGWAPQEEVLDHPAIGGFLTHSGWNSTLESVYAGVPMICWPYYADQPINSRFVEIWKLGLDIKDTCDRGIIEKAVRDVMEVRKEEFLQRAGEVAKLARKAISEGGSSYCNLDQLIKFIRSINTSDYDPRELKARVGELSPRLDKKGSKRKCIIVFYGTGPTKGWLQVLKLKFWSRTKWGRVRNGKPANCHYKQTDKKQASMASPHVLIFPLPLQGPVNSMLKLAELLSLAGIQVTFLNTDHIHRRLLIHTHVQSRLSRYPNFRFQTISDGLPEDNPRSGEQIREIFGAIDAVTRPLFREMMISGDLSSSGVTCIIADGVFDFAVGVAKEIGVPLIYFDTISPCGLWTYLCVPKLIEAGDLPFEGKDLDAKITCVPGMEGFLRHRDLPSFCRTSNVADPIIQLVMREVQQIPRAQGHIVNTFEDLEGPILHQMRTLCPNLYPIGPLQAHLKARLGAGTTSPQSPSSNSLWEEDKSCMAWLDAQPPKSVIYVSIGSLALMTMDQLTEFWYGLVNSEKRFLWVQRPGSVAQKEGECEIPSELLKATMERGCIVAWAPQEEVLAHHAVGVFLTHSGWNSTLESIVEGVPMICWPYFVDQQVNSRFVGEVWKLGMDMKDTCDRTIIEKMVRDVMEIINMDLFPNIDKVYAMVMQEESHRGITGSRDTTPTVGFHAQIGPPTARSLGLVSATVEDPDRIPTGRPWCSFCHRVGHTQEKCYRRLGIALPGKRRGRGRGSPAMSQNAVGSSSGPFHTSAAATQNSSQAQATATTALPGLTPDHMQRLIAFLEPSPSGTDSLVGWRVYDLETNQVFFSRDVKFEETVFPFTIPLGPFPATETTTLCPAWDWAKPPMASPPVIGGDTPPVTRGDPPPAGPDPEISSSDSPSNSPTAPSPTLGRGKRKRKAPYVLKDYFPRSQHWDAALRVLRAMDYVFNVECEMHPQIIFTQTIFPETSDMDQGSLTPHVLIFPLPLQGPVNSMFKPAELLCLSGLNVTFLVTEHIHGRLLRYTDIQSRFVRYRGFRLETISDGLEEDHPRGDRLMELFDSLKHKTKPLFRELLTSGRLSSEARGPVTCVIADGIMGFTGDVASEIGVPFVYSRTISACCLWVFFCLPKLIEAGELPFAGDDDLDTPIRSIPGMENFLRRRDLPSFCRSGDLNHPSIQLYKTESQENPRAHGLILNTFDDLEGPICSEIRALCPNLYTIGPLHSHLKSKLSGNTTTTTTSSDTSSSSLWKEDRSCITWLDAQPPKSVIYISFGSLAVLTWDQLKEFWHGVINSKTRFLWVIRPDSVSGDDWETKIPAEISEGTKERGYIVGWAPQEEVLAHQAVGGFLTHSGWNSTLESVIEGVPMICWPYFMDQQVNSRFVGEVWRLGLDMKDACDRVIVEKMVKDLMEIRKDEFTRRAGEMADLARRSLGEGGSSYCNLDRLIKDIISMSQQGGAKDPMDDQGALPPHVLIFPLPFQGPVNSSLKLAELLSLSGLHITFILTDFIHTRLVRHTNIKSRLETYPGFWLESISDGLPEDHPRSGDRFIEMFDSMRAVTKPLLKEYILASGRPVTCIIADGILGFTCDVANEIGIPIFYCRTMSACCLCVLFCLPKLIEAGELPFKGAKDPMDDQGALPPHVLIFPLPFQGPVNSTLKLAELLSLSGLHITFLLTDFIHTRLVRHTNITSRLETYPGFRLESISDGLPEDHPRSSDLFMELFDSMKAVTKPLLKEYILTSRRPVTCIIADGILGFTCDVANEIGIPIFYCRTMSACCLWLSFCLSKLIEAGELPFKGDDLDTLITSVPGMEGFLRRRDLPTFCRSGDLSDPSIQLFKAEIRELPRAHGLILNTMEDLEGPVLSHIREHCPNLYTIGPVHAQLKSKLAGTSTSSSTSSSNSLWKEDRSCITWLDSQPSKSVIYISFGSLAVITKDQHMEFLHGVVNSGTRFLWVIRPDSIAGGDSESNIPAELSLATKERGCIVGWAPQEEVLAHAAIGGFLTHSGWNSTLESLMEGVPMVSWPYFLDQHVNSRFVGEVWKLGLDMKDKCERDVVEKMVKDLMEVRKGDFIRVADEMGKLARKSMVEGGSSYYNLDRLINDIELMNARSPHAVKESMDHQAELPPHVLIFPFPVQGHVNAMLKLAELLCLGGLHVTFLITAGIHRRLLLHANVQSRFEPYTGFRFESLPDELPEGNPHSAGRLMQLYNTLNIAAKPFLKKFLVSSRLGDDSRRRPVTCIIADGILSLALEIAQDVGTPIIFFRTISACAFWSYFCIPELIKAGELPLKGDNMDALVANVRGMEGFLRRRDLPSFCRVADLGGHDFQMVLIETQQTPRAQALILNTFEDLEAPILSEIRTACPKLYTIGPLHSHLKARLGGKKKSQSTSSNSLLQEDRSCLRWLDEQPPKSVIYVSFGSIAVMTPDQRMEFWHGLVNSGKRFLWVIRPDSVRGKDGEQHGSTELEKGTKERGFMVGWAPQEEVLAHPAVGGFLTHSGWNSTLESIVEGVPMICWPYFADQQINSRFVGEVWKLGVDMKDTYDRVTVEKMVNELMDVKKDQFTKSADEMANLAAKSLSEGGSSYSNFDRLIEDITLMGPVNSMFKLAELLCLSGLNVTFLVTEHIHGRLLRYTDIRSRFVRYRGFRLETISDGLEEDHPRGDRLMELFDSLKHKTKPLFRELLTSGRLSSEARGPVTCVIADGIMGFTGDVASEIGVPFVYSRTISACCLWVFFCLPKLIEAGELPFAGDDLDTPIRSIPGMENFLRRRDLPSFCRTGDLNHPSIQLYKTESQENPRAHGLILNTFDDLEGPICSEIRALCPNLYTIGPLHSHLKSKLSGTTTTTTTSSDTSSSSLWKEDRSCITWLDAQPPKSVIYISFGSLAVLTWDQLKEFWHGVINSKTRFLWVIRPDSVSGDDWETKIPAEISEGTKERGYIVGWAPQEEVLAHQAVGGFLTHSGWNSTLESVIEGVPMICWPYFMDQQVNSRFVGEVWRLGLDMKDTCDRVIVEKMVKDLMEIRKDEFTRRADEMADLARRSLGEGGSSYCNLDRLIKDIISMSQQG</sequence>
<evidence type="ECO:0000256" key="1">
    <source>
        <dbReference type="ARBA" id="ARBA00009995"/>
    </source>
</evidence>
<dbReference type="Proteomes" id="UP001187471">
    <property type="component" value="Unassembled WGS sequence"/>
</dbReference>
<dbReference type="FunFam" id="3.40.50.2000:FF:000065">
    <property type="entry name" value="Glycosyltransferase"/>
    <property type="match status" value="4"/>
</dbReference>
<dbReference type="InterPro" id="IPR035595">
    <property type="entry name" value="UDP_glycos_trans_CS"/>
</dbReference>
<reference evidence="8" key="1">
    <citation type="submission" date="2022-12" db="EMBL/GenBank/DDBJ databases">
        <title>Draft genome assemblies for two species of Escallonia (Escalloniales).</title>
        <authorList>
            <person name="Chanderbali A."/>
            <person name="Dervinis C."/>
            <person name="Anghel I."/>
            <person name="Soltis D."/>
            <person name="Soltis P."/>
            <person name="Zapata F."/>
        </authorList>
    </citation>
    <scope>NUCLEOTIDE SEQUENCE</scope>
    <source>
        <strain evidence="8">UCBG92.1500</strain>
        <tissue evidence="8">Leaf</tissue>
    </source>
</reference>
<protein>
    <recommendedName>
        <fullName evidence="5">7-deoxyloganetic acid glucosyltransferase</fullName>
        <ecNumber evidence="5">2.4.1.323</ecNumber>
    </recommendedName>
</protein>
<dbReference type="PANTHER" id="PTHR11926:SF1392">
    <property type="entry name" value="GLYCOSYLTRANSFERASE"/>
    <property type="match status" value="1"/>
</dbReference>
<name>A0AA88R5S0_9ASTE</name>
<dbReference type="Pfam" id="PF00201">
    <property type="entry name" value="UDPGT"/>
    <property type="match status" value="6"/>
</dbReference>
<dbReference type="EMBL" id="JAVXUO010002168">
    <property type="protein sequence ID" value="KAK2975666.1"/>
    <property type="molecule type" value="Genomic_DNA"/>
</dbReference>
<feature type="compositionally biased region" description="Polar residues" evidence="6">
    <location>
        <begin position="1110"/>
        <end position="1123"/>
    </location>
</feature>
<feature type="compositionally biased region" description="Low complexity" evidence="6">
    <location>
        <begin position="1125"/>
        <end position="1139"/>
    </location>
</feature>
<dbReference type="GO" id="GO:0080044">
    <property type="term" value="F:quercetin 7-O-glucosyltransferase activity"/>
    <property type="evidence" value="ECO:0007669"/>
    <property type="project" value="TreeGrafter"/>
</dbReference>
<evidence type="ECO:0000259" key="7">
    <source>
        <dbReference type="Pfam" id="PF25597"/>
    </source>
</evidence>
<dbReference type="GO" id="GO:0102970">
    <property type="term" value="F:7-deoxyloganetic acid glucosyltransferase activity"/>
    <property type="evidence" value="ECO:0007669"/>
    <property type="project" value="UniProtKB-EC"/>
</dbReference>